<keyword evidence="1" id="KW-0732">Signal</keyword>
<accession>A0A9D9NHQ1</accession>
<dbReference type="AlphaFoldDB" id="A0A9D9NHQ1"/>
<dbReference type="InterPro" id="IPR025380">
    <property type="entry name" value="DUF4369"/>
</dbReference>
<dbReference type="InterPro" id="IPR036249">
    <property type="entry name" value="Thioredoxin-like_sf"/>
</dbReference>
<comment type="caution">
    <text evidence="3">The sequence shown here is derived from an EMBL/GenBank/DDBJ whole genome shotgun (WGS) entry which is preliminary data.</text>
</comment>
<feature type="domain" description="Thioredoxin" evidence="2">
    <location>
        <begin position="245"/>
        <end position="384"/>
    </location>
</feature>
<dbReference type="Proteomes" id="UP000823757">
    <property type="component" value="Unassembled WGS sequence"/>
</dbReference>
<dbReference type="InterPro" id="IPR000866">
    <property type="entry name" value="AhpC/TSA"/>
</dbReference>
<dbReference type="Pfam" id="PF14289">
    <property type="entry name" value="DUF4369"/>
    <property type="match status" value="1"/>
</dbReference>
<gene>
    <name evidence="3" type="ORF">IAB91_01905</name>
</gene>
<evidence type="ECO:0000313" key="3">
    <source>
        <dbReference type="EMBL" id="MBO8474031.1"/>
    </source>
</evidence>
<dbReference type="PROSITE" id="PS51352">
    <property type="entry name" value="THIOREDOXIN_2"/>
    <property type="match status" value="1"/>
</dbReference>
<dbReference type="SUPFAM" id="SSF52833">
    <property type="entry name" value="Thioredoxin-like"/>
    <property type="match status" value="1"/>
</dbReference>
<evidence type="ECO:0000259" key="2">
    <source>
        <dbReference type="PROSITE" id="PS51352"/>
    </source>
</evidence>
<dbReference type="CDD" id="cd02966">
    <property type="entry name" value="TlpA_like_family"/>
    <property type="match status" value="1"/>
</dbReference>
<protein>
    <submittedName>
        <fullName evidence="3">AhpC/TSA family protein</fullName>
    </submittedName>
</protein>
<evidence type="ECO:0000313" key="4">
    <source>
        <dbReference type="Proteomes" id="UP000823757"/>
    </source>
</evidence>
<evidence type="ECO:0000256" key="1">
    <source>
        <dbReference type="SAM" id="SignalP"/>
    </source>
</evidence>
<proteinExistence type="predicted"/>
<dbReference type="Pfam" id="PF00578">
    <property type="entry name" value="AhpC-TSA"/>
    <property type="match status" value="1"/>
</dbReference>
<reference evidence="3" key="1">
    <citation type="submission" date="2020-10" db="EMBL/GenBank/DDBJ databases">
        <authorList>
            <person name="Gilroy R."/>
        </authorList>
    </citation>
    <scope>NUCLEOTIDE SEQUENCE</scope>
    <source>
        <strain evidence="3">B1-13419</strain>
    </source>
</reference>
<dbReference type="PANTHER" id="PTHR42852">
    <property type="entry name" value="THIOL:DISULFIDE INTERCHANGE PROTEIN DSBE"/>
    <property type="match status" value="1"/>
</dbReference>
<dbReference type="Gene3D" id="3.40.30.10">
    <property type="entry name" value="Glutaredoxin"/>
    <property type="match status" value="1"/>
</dbReference>
<dbReference type="InterPro" id="IPR013766">
    <property type="entry name" value="Thioredoxin_domain"/>
</dbReference>
<dbReference type="PROSITE" id="PS51257">
    <property type="entry name" value="PROKAR_LIPOPROTEIN"/>
    <property type="match status" value="1"/>
</dbReference>
<organism evidence="3 4">
    <name type="scientific">Candidatus Cryptobacteroides faecigallinarum</name>
    <dbReference type="NCBI Taxonomy" id="2840763"/>
    <lineage>
        <taxon>Bacteria</taxon>
        <taxon>Pseudomonadati</taxon>
        <taxon>Bacteroidota</taxon>
        <taxon>Bacteroidia</taxon>
        <taxon>Bacteroidales</taxon>
        <taxon>Candidatus Cryptobacteroides</taxon>
    </lineage>
</organism>
<reference evidence="3" key="2">
    <citation type="journal article" date="2021" name="PeerJ">
        <title>Extensive microbial diversity within the chicken gut microbiome revealed by metagenomics and culture.</title>
        <authorList>
            <person name="Gilroy R."/>
            <person name="Ravi A."/>
            <person name="Getino M."/>
            <person name="Pursley I."/>
            <person name="Horton D.L."/>
            <person name="Alikhan N.F."/>
            <person name="Baker D."/>
            <person name="Gharbi K."/>
            <person name="Hall N."/>
            <person name="Watson M."/>
            <person name="Adriaenssens E.M."/>
            <person name="Foster-Nyarko E."/>
            <person name="Jarju S."/>
            <person name="Secka A."/>
            <person name="Antonio M."/>
            <person name="Oren A."/>
            <person name="Chaudhuri R.R."/>
            <person name="La Ragione R."/>
            <person name="Hildebrand F."/>
            <person name="Pallen M.J."/>
        </authorList>
    </citation>
    <scope>NUCLEOTIDE SEQUENCE</scope>
    <source>
        <strain evidence="3">B1-13419</strain>
    </source>
</reference>
<name>A0A9D9NHQ1_9BACT</name>
<feature type="signal peptide" evidence="1">
    <location>
        <begin position="1"/>
        <end position="18"/>
    </location>
</feature>
<dbReference type="InterPro" id="IPR050553">
    <property type="entry name" value="Thioredoxin_ResA/DsbE_sf"/>
</dbReference>
<feature type="chain" id="PRO_5039381255" evidence="1">
    <location>
        <begin position="19"/>
        <end position="384"/>
    </location>
</feature>
<sequence>MKSLFRYFLYAVCYGAMAALLVSCAGKATVKGVLDGAPEADVVVKLLNVNQFQVLDTVKTDASGSFSYKMAVEKGQPEFVYLFYKDTRIASLLLKRGDAVTVEADTLGQYSITGSEESEKLRQVEKNLEDFTRAFADISTSLARISPESPLADSLRKDLGKLYVEYYRGRLRYVMTNPYSMTSVPVLFQTVGNMPVFGQQTDAIHFSSICDSLAKVYPDSRYVKALRQEADRRFKAMELAAKLQKAEEVDYLDIEMPDVNGVKKKLSEVDAKVVVLHFWAPSQPVQKMYNIEVLKPLYEKYSDKGLEIYQVAIDTDKAGWARIVKEQNLDWINVCDGLGEASPAVVSYNLSVLPATFILSGGTLQKDRISDDSSLRAAVSRLLK</sequence>
<dbReference type="EMBL" id="JADIMD010000024">
    <property type="protein sequence ID" value="MBO8474031.1"/>
    <property type="molecule type" value="Genomic_DNA"/>
</dbReference>
<dbReference type="PANTHER" id="PTHR42852:SF13">
    <property type="entry name" value="PROTEIN DIPZ"/>
    <property type="match status" value="1"/>
</dbReference>